<evidence type="ECO:0000313" key="2">
    <source>
        <dbReference type="Proteomes" id="UP000183832"/>
    </source>
</evidence>
<accession>A0A1J1HXV1</accession>
<protein>
    <submittedName>
        <fullName evidence="1">CLUMA_CG006383, isoform A</fullName>
    </submittedName>
</protein>
<reference evidence="1 2" key="1">
    <citation type="submission" date="2015-04" db="EMBL/GenBank/DDBJ databases">
        <authorList>
            <person name="Syromyatnikov M.Y."/>
            <person name="Popov V.N."/>
        </authorList>
    </citation>
    <scope>NUCLEOTIDE SEQUENCE [LARGE SCALE GENOMIC DNA]</scope>
</reference>
<evidence type="ECO:0000313" key="1">
    <source>
        <dbReference type="EMBL" id="CRK92837.1"/>
    </source>
</evidence>
<sequence length="74" mass="8538">MWVALIHKPSHSLLTGTDNNNNKNDSEKIFEGEKFIIISLQISVTNVCRERNHDEFLSLTDNSDYFFNTICDFG</sequence>
<dbReference type="AlphaFoldDB" id="A0A1J1HXV1"/>
<gene>
    <name evidence="1" type="ORF">CLUMA_CG006383</name>
</gene>
<name>A0A1J1HXV1_9DIPT</name>
<dbReference type="EMBL" id="CVRI01000035">
    <property type="protein sequence ID" value="CRK92837.1"/>
    <property type="molecule type" value="Genomic_DNA"/>
</dbReference>
<keyword evidence="2" id="KW-1185">Reference proteome</keyword>
<proteinExistence type="predicted"/>
<dbReference type="Proteomes" id="UP000183832">
    <property type="component" value="Unassembled WGS sequence"/>
</dbReference>
<organism evidence="1 2">
    <name type="scientific">Clunio marinus</name>
    <dbReference type="NCBI Taxonomy" id="568069"/>
    <lineage>
        <taxon>Eukaryota</taxon>
        <taxon>Metazoa</taxon>
        <taxon>Ecdysozoa</taxon>
        <taxon>Arthropoda</taxon>
        <taxon>Hexapoda</taxon>
        <taxon>Insecta</taxon>
        <taxon>Pterygota</taxon>
        <taxon>Neoptera</taxon>
        <taxon>Endopterygota</taxon>
        <taxon>Diptera</taxon>
        <taxon>Nematocera</taxon>
        <taxon>Chironomoidea</taxon>
        <taxon>Chironomidae</taxon>
        <taxon>Clunio</taxon>
    </lineage>
</organism>